<gene>
    <name evidence="2" type="ORF">SAMN05421748_101774</name>
</gene>
<feature type="compositionally biased region" description="Low complexity" evidence="1">
    <location>
        <begin position="265"/>
        <end position="274"/>
    </location>
</feature>
<keyword evidence="3" id="KW-1185">Reference proteome</keyword>
<feature type="compositionally biased region" description="Polar residues" evidence="1">
    <location>
        <begin position="485"/>
        <end position="494"/>
    </location>
</feature>
<proteinExistence type="predicted"/>
<feature type="region of interest" description="Disordered" evidence="1">
    <location>
        <begin position="323"/>
        <end position="376"/>
    </location>
</feature>
<protein>
    <recommendedName>
        <fullName evidence="4">Translation initiation factor 2</fullName>
    </recommendedName>
</protein>
<reference evidence="2 3" key="1">
    <citation type="submission" date="2017-09" db="EMBL/GenBank/DDBJ databases">
        <authorList>
            <person name="Ehlers B."/>
            <person name="Leendertz F.H."/>
        </authorList>
    </citation>
    <scope>NUCLEOTIDE SEQUENCE [LARGE SCALE GENOMIC DNA]</scope>
    <source>
        <strain evidence="2 3">CGMCC 4.6857</strain>
    </source>
</reference>
<feature type="region of interest" description="Disordered" evidence="1">
    <location>
        <begin position="1"/>
        <end position="26"/>
    </location>
</feature>
<feature type="compositionally biased region" description="Low complexity" evidence="1">
    <location>
        <begin position="338"/>
        <end position="352"/>
    </location>
</feature>
<evidence type="ECO:0000313" key="3">
    <source>
        <dbReference type="Proteomes" id="UP000219612"/>
    </source>
</evidence>
<accession>A0A285F7W5</accession>
<dbReference type="EMBL" id="OBDY01000001">
    <property type="protein sequence ID" value="SNY06774.1"/>
    <property type="molecule type" value="Genomic_DNA"/>
</dbReference>
<feature type="compositionally biased region" description="Low complexity" evidence="1">
    <location>
        <begin position="238"/>
        <end position="253"/>
    </location>
</feature>
<organism evidence="2 3">
    <name type="scientific">Paractinoplanes atraurantiacus</name>
    <dbReference type="NCBI Taxonomy" id="1036182"/>
    <lineage>
        <taxon>Bacteria</taxon>
        <taxon>Bacillati</taxon>
        <taxon>Actinomycetota</taxon>
        <taxon>Actinomycetes</taxon>
        <taxon>Micromonosporales</taxon>
        <taxon>Micromonosporaceae</taxon>
        <taxon>Paractinoplanes</taxon>
    </lineage>
</organism>
<dbReference type="RefSeq" id="WP_179855002.1">
    <property type="nucleotide sequence ID" value="NZ_OBDY01000001.1"/>
</dbReference>
<evidence type="ECO:0000256" key="1">
    <source>
        <dbReference type="SAM" id="MobiDB-lite"/>
    </source>
</evidence>
<feature type="compositionally biased region" description="Low complexity" evidence="1">
    <location>
        <begin position="15"/>
        <end position="26"/>
    </location>
</feature>
<evidence type="ECO:0008006" key="4">
    <source>
        <dbReference type="Google" id="ProtNLM"/>
    </source>
</evidence>
<feature type="region of interest" description="Disordered" evidence="1">
    <location>
        <begin position="393"/>
        <end position="494"/>
    </location>
</feature>
<sequence>MPDKYFASADTGQVAAPTSAAPAGSSLRDSIQSATERVLWSGKCAVAEYAFDEPASMPRWTLPEETEVVVTEERVLYRDPVTLSTGELRWPWPQHLRVQPGNRDAGRSGTVTQIQLVCAGPHNSFPALVFAGGDLAAVGDADRLANTLRQAIARYRVEHATELGIPVMQARMLSRLVIGPEFNNFQGGDGQTVTLIGAVSVQRLAAEPQQPQNPWVASAYAPPASDAYAKPAPPAHAAPPAYDADHAASSAYATPDHAARPGYAPAPHSAPPVVSGPPAAAGFAPDAAGYAANAGFAPAAGSAGAAAGSAPVIRAATPASPPPPIVPAPAPAPPPVPAAALPTSAAPTSPAAGRGRSASESWRVQPADDNALRGRDDLDSRAASLAARVADLVSGGAETGSTRPTGETNLSAFLERPVPRSPEPPPYGGASSPTSGAGWDTPAPTSGAGWEGGDRAESVRRTAARFAGNAARSRGSIPRQDTGDIPSQGNHRQG</sequence>
<dbReference type="Proteomes" id="UP000219612">
    <property type="component" value="Unassembled WGS sequence"/>
</dbReference>
<name>A0A285F7W5_9ACTN</name>
<feature type="region of interest" description="Disordered" evidence="1">
    <location>
        <begin position="227"/>
        <end position="274"/>
    </location>
</feature>
<evidence type="ECO:0000313" key="2">
    <source>
        <dbReference type="EMBL" id="SNY06774.1"/>
    </source>
</evidence>
<dbReference type="AlphaFoldDB" id="A0A285F7W5"/>
<feature type="compositionally biased region" description="Polar residues" evidence="1">
    <location>
        <begin position="399"/>
        <end position="411"/>
    </location>
</feature>
<feature type="compositionally biased region" description="Pro residues" evidence="1">
    <location>
        <begin position="323"/>
        <end position="337"/>
    </location>
</feature>